<evidence type="ECO:0000256" key="4">
    <source>
        <dbReference type="ARBA" id="ARBA00023136"/>
    </source>
</evidence>
<keyword evidence="7" id="KW-1185">Reference proteome</keyword>
<feature type="transmembrane region" description="Helical" evidence="5">
    <location>
        <begin position="177"/>
        <end position="197"/>
    </location>
</feature>
<dbReference type="Pfam" id="PF04172">
    <property type="entry name" value="LrgB"/>
    <property type="match status" value="1"/>
</dbReference>
<evidence type="ECO:0000313" key="6">
    <source>
        <dbReference type="EMBL" id="RTE09357.1"/>
    </source>
</evidence>
<dbReference type="AlphaFoldDB" id="A0A430JEB9"/>
<feature type="transmembrane region" description="Helical" evidence="5">
    <location>
        <begin position="6"/>
        <end position="24"/>
    </location>
</feature>
<dbReference type="GO" id="GO:0016020">
    <property type="term" value="C:membrane"/>
    <property type="evidence" value="ECO:0007669"/>
    <property type="project" value="UniProtKB-SubCell"/>
</dbReference>
<evidence type="ECO:0000313" key="7">
    <source>
        <dbReference type="Proteomes" id="UP000276128"/>
    </source>
</evidence>
<dbReference type="OrthoDB" id="9811701at2"/>
<dbReference type="InterPro" id="IPR007300">
    <property type="entry name" value="CidB/LrgB"/>
</dbReference>
<keyword evidence="2 5" id="KW-0812">Transmembrane</keyword>
<dbReference type="EMBL" id="RXHU01000034">
    <property type="protein sequence ID" value="RTE09357.1"/>
    <property type="molecule type" value="Genomic_DNA"/>
</dbReference>
<comment type="caution">
    <text evidence="6">The sequence shown here is derived from an EMBL/GenBank/DDBJ whole genome shotgun (WGS) entry which is preliminary data.</text>
</comment>
<proteinExistence type="predicted"/>
<dbReference type="Proteomes" id="UP000276128">
    <property type="component" value="Unassembled WGS sequence"/>
</dbReference>
<gene>
    <name evidence="6" type="ORF">EJQ19_13365</name>
</gene>
<feature type="transmembrane region" description="Helical" evidence="5">
    <location>
        <begin position="209"/>
        <end position="229"/>
    </location>
</feature>
<evidence type="ECO:0000256" key="3">
    <source>
        <dbReference type="ARBA" id="ARBA00022989"/>
    </source>
</evidence>
<evidence type="ECO:0000256" key="5">
    <source>
        <dbReference type="SAM" id="Phobius"/>
    </source>
</evidence>
<organism evidence="6 7">
    <name type="scientific">Paenibacillus whitsoniae</name>
    <dbReference type="NCBI Taxonomy" id="2496558"/>
    <lineage>
        <taxon>Bacteria</taxon>
        <taxon>Bacillati</taxon>
        <taxon>Bacillota</taxon>
        <taxon>Bacilli</taxon>
        <taxon>Bacillales</taxon>
        <taxon>Paenibacillaceae</taxon>
        <taxon>Paenibacillus</taxon>
    </lineage>
</organism>
<comment type="subcellular location">
    <subcellularLocation>
        <location evidence="1">Membrane</location>
        <topology evidence="1">Multi-pass membrane protein</topology>
    </subcellularLocation>
</comment>
<evidence type="ECO:0000256" key="1">
    <source>
        <dbReference type="ARBA" id="ARBA00004141"/>
    </source>
</evidence>
<dbReference type="PANTHER" id="PTHR30249:SF0">
    <property type="entry name" value="PLASTIDAL GLYCOLATE_GLYCERATE TRANSLOCATOR 1, CHLOROPLASTIC"/>
    <property type="match status" value="1"/>
</dbReference>
<sequence length="230" mass="24138">MSASSWLTNPMFGLALSVLTYTAAQAIHRRWRFLHPLFVCSCFIIAVLLSFRIPYSAYKVGGDVLTLLLGPATVALGVPLYKHFALIKRNVVAILVSVTLGSLTSILCSAALVGLLGGSREILLSLLPKSVSSPIALEISRHLGGLPELTAVLTVLTGLWGSMIGRRLLQAMGCGDALSIGIAVGTAAHGIGTARLLKDSETEGSMSGFAMGAAGIMTSILFIPIYLWLG</sequence>
<feature type="transmembrane region" description="Helical" evidence="5">
    <location>
        <begin position="93"/>
        <end position="117"/>
    </location>
</feature>
<protein>
    <submittedName>
        <fullName evidence="6">LrgB family protein</fullName>
    </submittedName>
</protein>
<feature type="transmembrane region" description="Helical" evidence="5">
    <location>
        <begin position="149"/>
        <end position="165"/>
    </location>
</feature>
<feature type="transmembrane region" description="Helical" evidence="5">
    <location>
        <begin position="36"/>
        <end position="58"/>
    </location>
</feature>
<name>A0A430JEB9_9BACL</name>
<dbReference type="RefSeq" id="WP_126141720.1">
    <property type="nucleotide sequence ID" value="NZ_RXHU01000034.1"/>
</dbReference>
<evidence type="ECO:0000256" key="2">
    <source>
        <dbReference type="ARBA" id="ARBA00022692"/>
    </source>
</evidence>
<feature type="transmembrane region" description="Helical" evidence="5">
    <location>
        <begin position="64"/>
        <end position="81"/>
    </location>
</feature>
<keyword evidence="4 5" id="KW-0472">Membrane</keyword>
<dbReference type="PANTHER" id="PTHR30249">
    <property type="entry name" value="PUTATIVE SEROTONIN TRANSPORTER"/>
    <property type="match status" value="1"/>
</dbReference>
<reference evidence="6 7" key="1">
    <citation type="submission" date="2018-12" db="EMBL/GenBank/DDBJ databases">
        <title>Bacillus ochoae sp. nov., Paenibacillus whitsoniae sp. nov., Paenibacillus spiritus sp. nov. Isolated from the Mars Exploration Rover during spacecraft assembly.</title>
        <authorList>
            <person name="Seuylemezian A."/>
            <person name="Vaishampayan P."/>
        </authorList>
    </citation>
    <scope>NUCLEOTIDE SEQUENCE [LARGE SCALE GENOMIC DNA]</scope>
    <source>
        <strain evidence="6 7">MER 54</strain>
    </source>
</reference>
<keyword evidence="3 5" id="KW-1133">Transmembrane helix</keyword>
<accession>A0A430JEB9</accession>